<dbReference type="EMBL" id="CP009249">
    <property type="protein sequence ID" value="APT92687.1"/>
    <property type="molecule type" value="Genomic_DNA"/>
</dbReference>
<dbReference type="AlphaFoldDB" id="A0A1L7D3N9"/>
<evidence type="ECO:0000313" key="2">
    <source>
        <dbReference type="Proteomes" id="UP000185491"/>
    </source>
</evidence>
<protein>
    <submittedName>
        <fullName evidence="1">Uncharacterized protein</fullName>
    </submittedName>
</protein>
<reference evidence="1 2" key="1">
    <citation type="submission" date="2014-08" db="EMBL/GenBank/DDBJ databases">
        <title>Complete genome sequence of Corynebacterium phocae M408/89/1(T)(=DSM 44612(T)), isolated from the common seal (Phoca vitulina).</title>
        <authorList>
            <person name="Ruckert C."/>
            <person name="Albersmeier A."/>
            <person name="Winkler A."/>
            <person name="Kalinowski J."/>
        </authorList>
    </citation>
    <scope>NUCLEOTIDE SEQUENCE [LARGE SCALE GENOMIC DNA]</scope>
    <source>
        <strain evidence="1 2">M408/89/1</strain>
    </source>
</reference>
<evidence type="ECO:0000313" key="1">
    <source>
        <dbReference type="EMBL" id="APT92687.1"/>
    </source>
</evidence>
<dbReference type="CDD" id="cd19958">
    <property type="entry name" value="pyocin_knob"/>
    <property type="match status" value="1"/>
</dbReference>
<dbReference type="RefSeq" id="WP_075734413.1">
    <property type="nucleotide sequence ID" value="NZ_CP009249.1"/>
</dbReference>
<dbReference type="KEGG" id="cpho:CPHO_07030"/>
<sequence>MILTGKIIDVTSKPPETISNVAVKAPTHRVAGEETVVTSSPAEVQFDKRTGSITIRRLEPGFAWLHIEGRGWSDSIPMVAAEGMKSLIEAVVNATGVPGMADYLSLSRSVDDRALAAVKKLVPEFRWNRPALPKDTDLNEVLEPGFYPAETREVAESLHNTPSKDGVLFPGVLEVLPAAGDEIFQRWTSRARGEETPFFVVWRWKTGGEWSDWVQVWPDPELSRRKLERLSAWERNIAVRRAIGSRAPGPKPLHAWVGSWGQELVLPVQPSVGQSSPSVHFEPHQRDGYHYRMVVIPETYYKDQNTEPHLLASVNGEDWVVPPGTRNPVVSSESGFKAVDVSLDDTRIFWRAVNSRGNNKVYTDEIPSRGRRDVLTTSDKISSPHQVLVSNGNPRIYYINAGNLCYRAPLRDGGMGAEQVCVISPGNSPGKTWRSAEVRKVGDTWWAVVQDGILSGDRLGDIYLCRSDDGIYWENSTLPLVCRSTEKHDYIFGASLVFTSADNDSQFEVYYAGHSVVTGTTKIFRSLVECVSVPSAPGALSGAMYVLNPTAQGGFMLVARKKAVGGAKIAASGGKYLPLPTGAVDITVAYNGATADVYFCHDGRYASRKKILSLGEAALTFSGSTRLTVTNPAATIFISSAARARGVHATVSISATPIS</sequence>
<name>A0A1L7D3N9_9CORY</name>
<keyword evidence="2" id="KW-1185">Reference proteome</keyword>
<dbReference type="STRING" id="161895.CPHO_07030"/>
<accession>A0A1L7D3N9</accession>
<dbReference type="Proteomes" id="UP000185491">
    <property type="component" value="Chromosome"/>
</dbReference>
<gene>
    <name evidence="1" type="ORF">CPHO_07030</name>
</gene>
<dbReference type="OrthoDB" id="4410706at2"/>
<proteinExistence type="predicted"/>
<organism evidence="1 2">
    <name type="scientific">Corynebacterium phocae</name>
    <dbReference type="NCBI Taxonomy" id="161895"/>
    <lineage>
        <taxon>Bacteria</taxon>
        <taxon>Bacillati</taxon>
        <taxon>Actinomycetota</taxon>
        <taxon>Actinomycetes</taxon>
        <taxon>Mycobacteriales</taxon>
        <taxon>Corynebacteriaceae</taxon>
        <taxon>Corynebacterium</taxon>
    </lineage>
</organism>